<accession>A0A395I110</accession>
<protein>
    <submittedName>
        <fullName evidence="1">Uncharacterized protein</fullName>
    </submittedName>
</protein>
<sequence>MLSYATTIGADEHTDVIEIVIPKLDEREIAEFKAKEEVEQRVMPSSNEDLQNGG</sequence>
<dbReference type="GeneID" id="37201291"/>
<dbReference type="VEuPathDB" id="FungiDB:BO97DRAFT_424748"/>
<dbReference type="Proteomes" id="UP000248961">
    <property type="component" value="Unassembled WGS sequence"/>
</dbReference>
<dbReference type="RefSeq" id="XP_025551378.1">
    <property type="nucleotide sequence ID" value="XM_025697002.1"/>
</dbReference>
<dbReference type="AlphaFoldDB" id="A0A395I110"/>
<evidence type="ECO:0000313" key="2">
    <source>
        <dbReference type="Proteomes" id="UP000248961"/>
    </source>
</evidence>
<proteinExistence type="predicted"/>
<organism evidence="1 2">
    <name type="scientific">Aspergillus homomorphus (strain CBS 101889)</name>
    <dbReference type="NCBI Taxonomy" id="1450537"/>
    <lineage>
        <taxon>Eukaryota</taxon>
        <taxon>Fungi</taxon>
        <taxon>Dikarya</taxon>
        <taxon>Ascomycota</taxon>
        <taxon>Pezizomycotina</taxon>
        <taxon>Eurotiomycetes</taxon>
        <taxon>Eurotiomycetidae</taxon>
        <taxon>Eurotiales</taxon>
        <taxon>Aspergillaceae</taxon>
        <taxon>Aspergillus</taxon>
        <taxon>Aspergillus subgen. Circumdati</taxon>
    </lineage>
</organism>
<name>A0A395I110_ASPHC</name>
<reference evidence="1 2" key="1">
    <citation type="submission" date="2018-02" db="EMBL/GenBank/DDBJ databases">
        <title>The genomes of Aspergillus section Nigri reveals drivers in fungal speciation.</title>
        <authorList>
            <consortium name="DOE Joint Genome Institute"/>
            <person name="Vesth T.C."/>
            <person name="Nybo J."/>
            <person name="Theobald S."/>
            <person name="Brandl J."/>
            <person name="Frisvad J.C."/>
            <person name="Nielsen K.F."/>
            <person name="Lyhne E.K."/>
            <person name="Kogle M.E."/>
            <person name="Kuo A."/>
            <person name="Riley R."/>
            <person name="Clum A."/>
            <person name="Nolan M."/>
            <person name="Lipzen A."/>
            <person name="Salamov A."/>
            <person name="Henrissat B."/>
            <person name="Wiebenga A."/>
            <person name="De vries R.P."/>
            <person name="Grigoriev I.V."/>
            <person name="Mortensen U.H."/>
            <person name="Andersen M.R."/>
            <person name="Baker S.E."/>
        </authorList>
    </citation>
    <scope>NUCLEOTIDE SEQUENCE [LARGE SCALE GENOMIC DNA]</scope>
    <source>
        <strain evidence="1 2">CBS 101889</strain>
    </source>
</reference>
<keyword evidence="2" id="KW-1185">Reference proteome</keyword>
<evidence type="ECO:0000313" key="1">
    <source>
        <dbReference type="EMBL" id="RAL12224.1"/>
    </source>
</evidence>
<gene>
    <name evidence="1" type="ORF">BO97DRAFT_424748</name>
</gene>
<dbReference type="EMBL" id="KZ824284">
    <property type="protein sequence ID" value="RAL12224.1"/>
    <property type="molecule type" value="Genomic_DNA"/>
</dbReference>